<accession>A0A3Q0KDD7</accession>
<evidence type="ECO:0000313" key="2">
    <source>
        <dbReference type="WBParaSite" id="Smp_024870.1"/>
    </source>
</evidence>
<dbReference type="AlphaFoldDB" id="A0A3Q0KDD7"/>
<dbReference type="SMR" id="A0A3Q0KDD7"/>
<reference evidence="1" key="1">
    <citation type="journal article" date="2012" name="PLoS Negl. Trop. Dis.">
        <title>A systematically improved high quality genome and transcriptome of the human blood fluke Schistosoma mansoni.</title>
        <authorList>
            <person name="Protasio A.V."/>
            <person name="Tsai I.J."/>
            <person name="Babbage A."/>
            <person name="Nichol S."/>
            <person name="Hunt M."/>
            <person name="Aslett M.A."/>
            <person name="De Silva N."/>
            <person name="Velarde G.S."/>
            <person name="Anderson T.J."/>
            <person name="Clark R.C."/>
            <person name="Davidson C."/>
            <person name="Dillon G.P."/>
            <person name="Holroyd N.E."/>
            <person name="LoVerde P.T."/>
            <person name="Lloyd C."/>
            <person name="McQuillan J."/>
            <person name="Oliveira G."/>
            <person name="Otto T.D."/>
            <person name="Parker-Manuel S.J."/>
            <person name="Quail M.A."/>
            <person name="Wilson R.A."/>
            <person name="Zerlotini A."/>
            <person name="Dunne D.W."/>
            <person name="Berriman M."/>
        </authorList>
    </citation>
    <scope>NUCLEOTIDE SEQUENCE [LARGE SCALE GENOMIC DNA]</scope>
    <source>
        <strain evidence="1">Puerto Rican</strain>
    </source>
</reference>
<organism evidence="1 2">
    <name type="scientific">Schistosoma mansoni</name>
    <name type="common">Blood fluke</name>
    <dbReference type="NCBI Taxonomy" id="6183"/>
    <lineage>
        <taxon>Eukaryota</taxon>
        <taxon>Metazoa</taxon>
        <taxon>Spiralia</taxon>
        <taxon>Lophotrochozoa</taxon>
        <taxon>Platyhelminthes</taxon>
        <taxon>Trematoda</taxon>
        <taxon>Digenea</taxon>
        <taxon>Strigeidida</taxon>
        <taxon>Schistosomatoidea</taxon>
        <taxon>Schistosomatidae</taxon>
        <taxon>Schistosoma</taxon>
    </lineage>
</organism>
<sequence>MGASIGKVLNYLYIVDHGEATTDSNLKKAKITCMLSSTQKPPKPNPHWKHLELQKPGEELRISNLKAGAKFIHESRCSRENIAVIIEPNNHESAAFIITYFTILSGLPVALTRKAVMKCREKLDITNEYDPLIESMQKSTTPKELRDELFKGTSGYTEDRLIEDLRKIYQLAELDPPSSSEIFLETRRESIKLGSPTTNSSSNQLFKRLSIDINKKESINEKNISSPNLNDKTSELVVNESDHDIKQDPSTTISHHNYHSTDHNNSILNDMKHDLHQVDQINNNNSKLQNGTVPTSYNYNKEIGGTKSPNQLHNTDMNTTHNNNNNNNHEIDNYNNINKLKSSKITISYAITHESTEADAVDEYLKNTSADERDRLRKHVIITHAYSKIDDHIDQI</sequence>
<dbReference type="WBParaSite" id="Smp_024870.1">
    <property type="protein sequence ID" value="Smp_024870.1"/>
    <property type="gene ID" value="Smp_024870"/>
</dbReference>
<protein>
    <submittedName>
        <fullName evidence="2">Rab GTPase domain-containing protein</fullName>
    </submittedName>
</protein>
<dbReference type="InParanoid" id="A0A3Q0KDD7"/>
<dbReference type="InterPro" id="IPR029021">
    <property type="entry name" value="Prot-tyrosine_phosphatase-like"/>
</dbReference>
<dbReference type="Proteomes" id="UP000008854">
    <property type="component" value="Unassembled WGS sequence"/>
</dbReference>
<dbReference type="Gene3D" id="3.90.190.10">
    <property type="entry name" value="Protein tyrosine phosphatase superfamily"/>
    <property type="match status" value="1"/>
</dbReference>
<proteinExistence type="predicted"/>
<keyword evidence="1" id="KW-1185">Reference proteome</keyword>
<name>A0A3Q0KDD7_SCHMA</name>
<evidence type="ECO:0000313" key="1">
    <source>
        <dbReference type="Proteomes" id="UP000008854"/>
    </source>
</evidence>
<reference evidence="2" key="2">
    <citation type="submission" date="2018-12" db="UniProtKB">
        <authorList>
            <consortium name="WormBaseParasite"/>
        </authorList>
    </citation>
    <scope>IDENTIFICATION</scope>
    <source>
        <strain evidence="2">Puerto Rican</strain>
    </source>
</reference>